<dbReference type="InterPro" id="IPR018729">
    <property type="entry name" value="DUF2269_transmembrane"/>
</dbReference>
<dbReference type="OrthoDB" id="156858at2"/>
<evidence type="ECO:0000313" key="2">
    <source>
        <dbReference type="EMBL" id="ABQ27791.1"/>
    </source>
</evidence>
<dbReference type="Proteomes" id="UP000006695">
    <property type="component" value="Chromosome"/>
</dbReference>
<evidence type="ECO:0000256" key="1">
    <source>
        <dbReference type="SAM" id="Phobius"/>
    </source>
</evidence>
<accession>A5G7M3</accession>
<keyword evidence="1" id="KW-0472">Membrane</keyword>
<dbReference type="EMBL" id="CP000698">
    <property type="protein sequence ID" value="ABQ27791.1"/>
    <property type="molecule type" value="Genomic_DNA"/>
</dbReference>
<dbReference type="RefSeq" id="WP_011940445.1">
    <property type="nucleotide sequence ID" value="NC_009483.1"/>
</dbReference>
<gene>
    <name evidence="2" type="ordered locus">Gura_3638</name>
</gene>
<feature type="transmembrane region" description="Helical" evidence="1">
    <location>
        <begin position="12"/>
        <end position="38"/>
    </location>
</feature>
<keyword evidence="1" id="KW-0812">Transmembrane</keyword>
<feature type="transmembrane region" description="Helical" evidence="1">
    <location>
        <begin position="95"/>
        <end position="113"/>
    </location>
</feature>
<proteinExistence type="predicted"/>
<dbReference type="STRING" id="351605.Gura_3638"/>
<keyword evidence="1" id="KW-1133">Transmembrane helix</keyword>
<name>A5G7M3_GEOUR</name>
<reference evidence="2 3" key="1">
    <citation type="submission" date="2007-05" db="EMBL/GenBank/DDBJ databases">
        <title>Complete sequence of Geobacter uraniireducens Rf4.</title>
        <authorList>
            <consortium name="US DOE Joint Genome Institute"/>
            <person name="Copeland A."/>
            <person name="Lucas S."/>
            <person name="Lapidus A."/>
            <person name="Barry K."/>
            <person name="Detter J.C."/>
            <person name="Glavina del Rio T."/>
            <person name="Hammon N."/>
            <person name="Israni S."/>
            <person name="Dalin E."/>
            <person name="Tice H."/>
            <person name="Pitluck S."/>
            <person name="Chertkov O."/>
            <person name="Brettin T."/>
            <person name="Bruce D."/>
            <person name="Han C."/>
            <person name="Schmutz J."/>
            <person name="Larimer F."/>
            <person name="Land M."/>
            <person name="Hauser L."/>
            <person name="Kyrpides N."/>
            <person name="Mikhailova N."/>
            <person name="Shelobolina E."/>
            <person name="Aklujkar M."/>
            <person name="Lovley D."/>
            <person name="Richardson P."/>
        </authorList>
    </citation>
    <scope>NUCLEOTIDE SEQUENCE [LARGE SCALE GENOMIC DNA]</scope>
    <source>
        <strain evidence="2 3">Rf4</strain>
    </source>
</reference>
<feature type="transmembrane region" description="Helical" evidence="1">
    <location>
        <begin position="137"/>
        <end position="157"/>
    </location>
</feature>
<dbReference type="AlphaFoldDB" id="A5G7M3"/>
<evidence type="ECO:0000313" key="3">
    <source>
        <dbReference type="Proteomes" id="UP000006695"/>
    </source>
</evidence>
<feature type="transmembrane region" description="Helical" evidence="1">
    <location>
        <begin position="61"/>
        <end position="83"/>
    </location>
</feature>
<dbReference type="Pfam" id="PF10027">
    <property type="entry name" value="DUF2269"/>
    <property type="match status" value="1"/>
</dbReference>
<sequence length="178" mass="19984">MQTLPEFHRIRLFLKYLHIISSCLWVGAGFSVMVLLYLSRLAGSGDALFAFNVGIQYLDNFLIIPSAALCFLSGVALCLVANLRLTSCRWVVTKWTITVAAMVFGSLCLAPWMRRLAALSDVLGFGAFADPDYFRTYYVDVIFGVLQTIVLLYLMLISVFKPCTGYRNCVHCRERDNG</sequence>
<dbReference type="HOGENOM" id="CLU_114403_1_0_7"/>
<protein>
    <recommendedName>
        <fullName evidence="4">DUF2269 domain-containing protein</fullName>
    </recommendedName>
</protein>
<organism evidence="2 3">
    <name type="scientific">Geotalea uraniireducens (strain Rf4)</name>
    <name type="common">Geobacter uraniireducens</name>
    <dbReference type="NCBI Taxonomy" id="351605"/>
    <lineage>
        <taxon>Bacteria</taxon>
        <taxon>Pseudomonadati</taxon>
        <taxon>Thermodesulfobacteriota</taxon>
        <taxon>Desulfuromonadia</taxon>
        <taxon>Geobacterales</taxon>
        <taxon>Geobacteraceae</taxon>
        <taxon>Geotalea</taxon>
    </lineage>
</organism>
<dbReference type="KEGG" id="gur:Gura_3638"/>
<keyword evidence="3" id="KW-1185">Reference proteome</keyword>
<evidence type="ECO:0008006" key="4">
    <source>
        <dbReference type="Google" id="ProtNLM"/>
    </source>
</evidence>